<gene>
    <name evidence="3" type="ORF">PR001_g15088</name>
    <name evidence="2" type="ORF">PR002_g16733</name>
    <name evidence="4" type="ORF">PR003_g18796</name>
</gene>
<dbReference type="EMBL" id="QXFT01001537">
    <property type="protein sequence ID" value="KAE9316152.1"/>
    <property type="molecule type" value="Genomic_DNA"/>
</dbReference>
<proteinExistence type="predicted"/>
<evidence type="ECO:0000313" key="3">
    <source>
        <dbReference type="EMBL" id="KAE9014645.1"/>
    </source>
</evidence>
<sequence>MTCSLSGLVAIWAFRSGRPAFSFSSICKHSPLLPPICTLPADPSSPSHSDTTNSSPRSPSHYSS</sequence>
<organism evidence="3 5">
    <name type="scientific">Phytophthora rubi</name>
    <dbReference type="NCBI Taxonomy" id="129364"/>
    <lineage>
        <taxon>Eukaryota</taxon>
        <taxon>Sar</taxon>
        <taxon>Stramenopiles</taxon>
        <taxon>Oomycota</taxon>
        <taxon>Peronosporomycetes</taxon>
        <taxon>Peronosporales</taxon>
        <taxon>Peronosporaceae</taxon>
        <taxon>Phytophthora</taxon>
    </lineage>
</organism>
<keyword evidence="6" id="KW-1185">Reference proteome</keyword>
<dbReference type="EMBL" id="QXFU01001298">
    <property type="protein sequence ID" value="KAE9005540.1"/>
    <property type="molecule type" value="Genomic_DNA"/>
</dbReference>
<reference evidence="5 7" key="1">
    <citation type="submission" date="2018-09" db="EMBL/GenBank/DDBJ databases">
        <title>Genomic investigation of the strawberry pathogen Phytophthora fragariae indicates pathogenicity is determined by transcriptional variation in three key races.</title>
        <authorList>
            <person name="Adams T.M."/>
            <person name="Armitage A.D."/>
            <person name="Sobczyk M.K."/>
            <person name="Bates H.J."/>
            <person name="Dunwell J.M."/>
            <person name="Nellist C.F."/>
            <person name="Harrison R.J."/>
        </authorList>
    </citation>
    <scope>NUCLEOTIDE SEQUENCE [LARGE SCALE GENOMIC DNA]</scope>
    <source>
        <strain evidence="3 5">SCRP249</strain>
        <strain evidence="2 7">SCRP324</strain>
        <strain evidence="4 6">SCRP333</strain>
    </source>
</reference>
<dbReference type="OrthoDB" id="10359630at2759"/>
<evidence type="ECO:0000313" key="2">
    <source>
        <dbReference type="EMBL" id="KAE9005540.1"/>
    </source>
</evidence>
<evidence type="ECO:0000256" key="1">
    <source>
        <dbReference type="SAM" id="MobiDB-lite"/>
    </source>
</evidence>
<evidence type="ECO:0000313" key="6">
    <source>
        <dbReference type="Proteomes" id="UP000434957"/>
    </source>
</evidence>
<dbReference type="Proteomes" id="UP000434957">
    <property type="component" value="Unassembled WGS sequence"/>
</dbReference>
<protein>
    <submittedName>
        <fullName evidence="3">Uncharacterized protein</fullName>
    </submittedName>
</protein>
<dbReference type="EMBL" id="QXFV01001119">
    <property type="protein sequence ID" value="KAE9014645.1"/>
    <property type="molecule type" value="Genomic_DNA"/>
</dbReference>
<evidence type="ECO:0000313" key="4">
    <source>
        <dbReference type="EMBL" id="KAE9316152.1"/>
    </source>
</evidence>
<evidence type="ECO:0000313" key="7">
    <source>
        <dbReference type="Proteomes" id="UP000435112"/>
    </source>
</evidence>
<dbReference type="Proteomes" id="UP000435112">
    <property type="component" value="Unassembled WGS sequence"/>
</dbReference>
<dbReference type="AlphaFoldDB" id="A0A6A3L8Z0"/>
<feature type="region of interest" description="Disordered" evidence="1">
    <location>
        <begin position="41"/>
        <end position="64"/>
    </location>
</feature>
<dbReference type="Proteomes" id="UP000429607">
    <property type="component" value="Unassembled WGS sequence"/>
</dbReference>
<name>A0A6A3L8Z0_9STRA</name>
<comment type="caution">
    <text evidence="3">The sequence shown here is derived from an EMBL/GenBank/DDBJ whole genome shotgun (WGS) entry which is preliminary data.</text>
</comment>
<evidence type="ECO:0000313" key="5">
    <source>
        <dbReference type="Proteomes" id="UP000429607"/>
    </source>
</evidence>
<accession>A0A6A3L8Z0</accession>